<dbReference type="AlphaFoldDB" id="A0A246F8Z0"/>
<dbReference type="Proteomes" id="UP000198145">
    <property type="component" value="Unassembled WGS sequence"/>
</dbReference>
<evidence type="ECO:0000313" key="3">
    <source>
        <dbReference type="Proteomes" id="UP000198145"/>
    </source>
</evidence>
<organism evidence="2 3">
    <name type="scientific">Pseudomonas nitroreducens</name>
    <dbReference type="NCBI Taxonomy" id="46680"/>
    <lineage>
        <taxon>Bacteria</taxon>
        <taxon>Pseudomonadati</taxon>
        <taxon>Pseudomonadota</taxon>
        <taxon>Gammaproteobacteria</taxon>
        <taxon>Pseudomonadales</taxon>
        <taxon>Pseudomonadaceae</taxon>
        <taxon>Pseudomonas</taxon>
    </lineage>
</organism>
<feature type="signal peptide" evidence="1">
    <location>
        <begin position="1"/>
        <end position="22"/>
    </location>
</feature>
<protein>
    <submittedName>
        <fullName evidence="2">Type VI secretion protein</fullName>
    </submittedName>
</protein>
<dbReference type="EMBL" id="NJBA01000005">
    <property type="protein sequence ID" value="OWP50108.1"/>
    <property type="molecule type" value="Genomic_DNA"/>
</dbReference>
<sequence>MKSTKACLCAVLLAVLGGCSWFGPKVDVDRLTLDVASKANGDSPIAVDFVAVQDADLLKLLSAMSARQWFSDREQYRRDYQKQLSVWSLELVPGQFMEARDFPLAGKPASGLLVFAGYNTPGAHRMRLDQQPKLWLRFDSREMRLLSADEH</sequence>
<dbReference type="PROSITE" id="PS51257">
    <property type="entry name" value="PROKAR_LIPOPROTEIN"/>
    <property type="match status" value="1"/>
</dbReference>
<dbReference type="RefSeq" id="WP_088418992.1">
    <property type="nucleotide sequence ID" value="NZ_NJBA01000005.1"/>
</dbReference>
<name>A0A246F8Z0_PSENT</name>
<reference evidence="2 3" key="1">
    <citation type="submission" date="2017-06" db="EMBL/GenBank/DDBJ databases">
        <title>Draft genome of Pseudomonas nitroreducens DF05.</title>
        <authorList>
            <person name="Iyer R."/>
        </authorList>
    </citation>
    <scope>NUCLEOTIDE SEQUENCE [LARGE SCALE GENOMIC DNA]</scope>
    <source>
        <strain evidence="2 3">DF05</strain>
    </source>
</reference>
<gene>
    <name evidence="2" type="ORF">CEG18_16890</name>
</gene>
<evidence type="ECO:0000313" key="2">
    <source>
        <dbReference type="EMBL" id="OWP50108.1"/>
    </source>
</evidence>
<comment type="caution">
    <text evidence="2">The sequence shown here is derived from an EMBL/GenBank/DDBJ whole genome shotgun (WGS) entry which is preliminary data.</text>
</comment>
<accession>A0A246F8Z0</accession>
<keyword evidence="1" id="KW-0732">Signal</keyword>
<feature type="chain" id="PRO_5012173545" evidence="1">
    <location>
        <begin position="23"/>
        <end position="151"/>
    </location>
</feature>
<evidence type="ECO:0000256" key="1">
    <source>
        <dbReference type="SAM" id="SignalP"/>
    </source>
</evidence>
<dbReference type="eggNOG" id="ENOG5032ZWP">
    <property type="taxonomic scope" value="Bacteria"/>
</dbReference>
<proteinExistence type="predicted"/>